<evidence type="ECO:0000256" key="1">
    <source>
        <dbReference type="SAM" id="MobiDB-lite"/>
    </source>
</evidence>
<feature type="non-terminal residue" evidence="2">
    <location>
        <position position="1"/>
    </location>
</feature>
<proteinExistence type="predicted"/>
<gene>
    <name evidence="2" type="ORF">HaLaN_32604</name>
</gene>
<keyword evidence="3" id="KW-1185">Reference proteome</keyword>
<comment type="caution">
    <text evidence="2">The sequence shown here is derived from an EMBL/GenBank/DDBJ whole genome shotgun (WGS) entry which is preliminary data.</text>
</comment>
<evidence type="ECO:0000313" key="3">
    <source>
        <dbReference type="Proteomes" id="UP000485058"/>
    </source>
</evidence>
<organism evidence="2 3">
    <name type="scientific">Haematococcus lacustris</name>
    <name type="common">Green alga</name>
    <name type="synonym">Haematococcus pluvialis</name>
    <dbReference type="NCBI Taxonomy" id="44745"/>
    <lineage>
        <taxon>Eukaryota</taxon>
        <taxon>Viridiplantae</taxon>
        <taxon>Chlorophyta</taxon>
        <taxon>core chlorophytes</taxon>
        <taxon>Chlorophyceae</taxon>
        <taxon>CS clade</taxon>
        <taxon>Chlamydomonadales</taxon>
        <taxon>Haematococcaceae</taxon>
        <taxon>Haematococcus</taxon>
    </lineage>
</organism>
<dbReference type="AlphaFoldDB" id="A0A6A0AJY3"/>
<accession>A0A6A0AJY3</accession>
<protein>
    <submittedName>
        <fullName evidence="2">Uncharacterized protein</fullName>
    </submittedName>
</protein>
<evidence type="ECO:0000313" key="2">
    <source>
        <dbReference type="EMBL" id="GFH33260.1"/>
    </source>
</evidence>
<dbReference type="EMBL" id="BLLF01008121">
    <property type="protein sequence ID" value="GFH33260.1"/>
    <property type="molecule type" value="Genomic_DNA"/>
</dbReference>
<reference evidence="2 3" key="1">
    <citation type="submission" date="2020-02" db="EMBL/GenBank/DDBJ databases">
        <title>Draft genome sequence of Haematococcus lacustris strain NIES-144.</title>
        <authorList>
            <person name="Morimoto D."/>
            <person name="Nakagawa S."/>
            <person name="Yoshida T."/>
            <person name="Sawayama S."/>
        </authorList>
    </citation>
    <scope>NUCLEOTIDE SEQUENCE [LARGE SCALE GENOMIC DNA]</scope>
    <source>
        <strain evidence="2 3">NIES-144</strain>
    </source>
</reference>
<sequence length="48" mass="5234">MLTWSWIRTDPCSAKLRPAGWTTPACSATSSTPVSERTPSRKAGRNGR</sequence>
<name>A0A6A0AJY3_HAELA</name>
<feature type="compositionally biased region" description="Low complexity" evidence="1">
    <location>
        <begin position="22"/>
        <end position="35"/>
    </location>
</feature>
<feature type="region of interest" description="Disordered" evidence="1">
    <location>
        <begin position="18"/>
        <end position="48"/>
    </location>
</feature>
<dbReference type="Proteomes" id="UP000485058">
    <property type="component" value="Unassembled WGS sequence"/>
</dbReference>